<organism evidence="1">
    <name type="scientific">Mariniphaga anaerophila</name>
    <dbReference type="NCBI Taxonomy" id="1484053"/>
    <lineage>
        <taxon>Bacteria</taxon>
        <taxon>Pseudomonadati</taxon>
        <taxon>Bacteroidota</taxon>
        <taxon>Bacteroidia</taxon>
        <taxon>Marinilabiliales</taxon>
        <taxon>Prolixibacteraceae</taxon>
        <taxon>Mariniphaga</taxon>
    </lineage>
</organism>
<evidence type="ECO:0000313" key="1">
    <source>
        <dbReference type="EMBL" id="HDR50124.1"/>
    </source>
</evidence>
<name>A0A831L8T6_9BACT</name>
<dbReference type="EMBL" id="DSDK01000039">
    <property type="protein sequence ID" value="HDR50124.1"/>
    <property type="molecule type" value="Genomic_DNA"/>
</dbReference>
<accession>A0A831L8T6</accession>
<reference evidence="1" key="1">
    <citation type="journal article" date="2020" name="mSystems">
        <title>Genome- and Community-Level Interaction Insights into Carbon Utilization and Element Cycling Functions of Hydrothermarchaeota in Hydrothermal Sediment.</title>
        <authorList>
            <person name="Zhou Z."/>
            <person name="Liu Y."/>
            <person name="Xu W."/>
            <person name="Pan J."/>
            <person name="Luo Z.H."/>
            <person name="Li M."/>
        </authorList>
    </citation>
    <scope>NUCLEOTIDE SEQUENCE [LARGE SCALE GENOMIC DNA]</scope>
    <source>
        <strain evidence="1">SpSt-1217</strain>
    </source>
</reference>
<proteinExistence type="predicted"/>
<dbReference type="AlphaFoldDB" id="A0A831L8T6"/>
<comment type="caution">
    <text evidence="1">The sequence shown here is derived from an EMBL/GenBank/DDBJ whole genome shotgun (WGS) entry which is preliminary data.</text>
</comment>
<dbReference type="Gene3D" id="3.30.70.2700">
    <property type="match status" value="1"/>
</dbReference>
<gene>
    <name evidence="1" type="ORF">ENN90_00685</name>
</gene>
<protein>
    <submittedName>
        <fullName evidence="1">Uncharacterized protein</fullName>
    </submittedName>
</protein>
<sequence>MGFKSITLKLPTGYSEEQLRHRIGKMLRIRSFSFQVEHKSLDARHKPKVSWQLRVGVSSPEIKGGEPQQQKTLEIPYKKFCHGQSDGTPAGNH</sequence>
<dbReference type="Proteomes" id="UP000886047">
    <property type="component" value="Unassembled WGS sequence"/>
</dbReference>